<dbReference type="PANTHER" id="PTHR11085:SF8">
    <property type="entry name" value="NAD-DEPENDENT HISTONE DEACETYLASE HST3"/>
    <property type="match status" value="1"/>
</dbReference>
<keyword evidence="6" id="KW-1185">Reference proteome</keyword>
<feature type="active site" description="Proton acceptor" evidence="3">
    <location>
        <position position="324"/>
    </location>
</feature>
<dbReference type="Gene3D" id="3.40.50.1220">
    <property type="entry name" value="TPP-binding domain"/>
    <property type="match status" value="1"/>
</dbReference>
<dbReference type="AlphaFoldDB" id="A0AA36MSM9"/>
<dbReference type="Proteomes" id="UP001178507">
    <property type="component" value="Unassembled WGS sequence"/>
</dbReference>
<evidence type="ECO:0000313" key="6">
    <source>
        <dbReference type="Proteomes" id="UP001178507"/>
    </source>
</evidence>
<dbReference type="GO" id="GO:0046872">
    <property type="term" value="F:metal ion binding"/>
    <property type="evidence" value="ECO:0007669"/>
    <property type="project" value="UniProtKB-KW"/>
</dbReference>
<dbReference type="PANTHER" id="PTHR11085">
    <property type="entry name" value="NAD-DEPENDENT PROTEIN DEACYLASE SIRTUIN-5, MITOCHONDRIAL-RELATED"/>
    <property type="match status" value="1"/>
</dbReference>
<dbReference type="SUPFAM" id="SSF52467">
    <property type="entry name" value="DHS-like NAD/FAD-binding domain"/>
    <property type="match status" value="1"/>
</dbReference>
<keyword evidence="2" id="KW-0520">NAD</keyword>
<evidence type="ECO:0000256" key="2">
    <source>
        <dbReference type="ARBA" id="ARBA00023027"/>
    </source>
</evidence>
<dbReference type="Pfam" id="PF02146">
    <property type="entry name" value="SIR2"/>
    <property type="match status" value="1"/>
</dbReference>
<keyword evidence="3" id="KW-0479">Metal-binding</keyword>
<reference evidence="5" key="1">
    <citation type="submission" date="2023-08" db="EMBL/GenBank/DDBJ databases">
        <authorList>
            <person name="Chen Y."/>
            <person name="Shah S."/>
            <person name="Dougan E. K."/>
            <person name="Thang M."/>
            <person name="Chan C."/>
        </authorList>
    </citation>
    <scope>NUCLEOTIDE SEQUENCE</scope>
</reference>
<feature type="binding site" evidence="3">
    <location>
        <position position="332"/>
    </location>
    <ligand>
        <name>Zn(2+)</name>
        <dbReference type="ChEBI" id="CHEBI:29105"/>
    </ligand>
</feature>
<dbReference type="GO" id="GO:0070403">
    <property type="term" value="F:NAD+ binding"/>
    <property type="evidence" value="ECO:0007669"/>
    <property type="project" value="InterPro"/>
</dbReference>
<sequence>MPTWMGRYATVCATPDTGYHVLIDKLLTSIVKIIALAEGLSSERKAEHGERCSLLLRFKEHIGRERGMLAAKGESRWAEDVEDGAKKLFGETTDGTKKLLQSISEDKLLGHALESKVLVDALTEMHTLYDKEVKQIDFTIPAEKAVQWFEILTRWIDVAYEHVQTEIEALSEDLPEDNIAQPRVDIDLRVRLEEDVGDEDLRLLLSDLRMGTLQKVVVMAGAGISVSANLPDFRSKGGLYDQLRQSTNISSPETIFTREFLHSDPGVFFSVMRQLRADHVSPTFTHGFIKQLQDKGLLQRCYTQNIDCLERKVGIEERRLVECHGTTAKAKCDGCRKIYSKEHYFNKELPPKCGCGGLIRPDIVLFGEPLPEAFQQLSKEDFQTADLLVVMGTSLKVQPFASLPKLLKPSCAVLVINREFPQSLQLHRQVRTLQCRLSATKLRKHVFLAGDCDTSVRWLMEEVGWIFQRTVSA</sequence>
<dbReference type="PROSITE" id="PS50305">
    <property type="entry name" value="SIRTUIN"/>
    <property type="match status" value="1"/>
</dbReference>
<evidence type="ECO:0000256" key="1">
    <source>
        <dbReference type="ARBA" id="ARBA00022679"/>
    </source>
</evidence>
<comment type="caution">
    <text evidence="5">The sequence shown here is derived from an EMBL/GenBank/DDBJ whole genome shotgun (WGS) entry which is preliminary data.</text>
</comment>
<keyword evidence="1" id="KW-0808">Transferase</keyword>
<protein>
    <recommendedName>
        <fullName evidence="4">Deacetylase sirtuin-type domain-containing protein</fullName>
    </recommendedName>
</protein>
<dbReference type="InterPro" id="IPR050134">
    <property type="entry name" value="NAD-dep_sirtuin_deacylases"/>
</dbReference>
<dbReference type="GO" id="GO:0017136">
    <property type="term" value="F:histone deacetylase activity, NAD-dependent"/>
    <property type="evidence" value="ECO:0007669"/>
    <property type="project" value="TreeGrafter"/>
</dbReference>
<organism evidence="5 6">
    <name type="scientific">Effrenium voratum</name>
    <dbReference type="NCBI Taxonomy" id="2562239"/>
    <lineage>
        <taxon>Eukaryota</taxon>
        <taxon>Sar</taxon>
        <taxon>Alveolata</taxon>
        <taxon>Dinophyceae</taxon>
        <taxon>Suessiales</taxon>
        <taxon>Symbiodiniaceae</taxon>
        <taxon>Effrenium</taxon>
    </lineage>
</organism>
<evidence type="ECO:0000259" key="4">
    <source>
        <dbReference type="PROSITE" id="PS50305"/>
    </source>
</evidence>
<dbReference type="Gene3D" id="3.30.1600.10">
    <property type="entry name" value="SIR2/SIRT2 'Small Domain"/>
    <property type="match status" value="1"/>
</dbReference>
<dbReference type="InterPro" id="IPR029035">
    <property type="entry name" value="DHS-like_NAD/FAD-binding_dom"/>
</dbReference>
<dbReference type="GO" id="GO:0005634">
    <property type="term" value="C:nucleus"/>
    <property type="evidence" value="ECO:0007669"/>
    <property type="project" value="TreeGrafter"/>
</dbReference>
<evidence type="ECO:0000313" key="5">
    <source>
        <dbReference type="EMBL" id="CAJ1384285.1"/>
    </source>
</evidence>
<feature type="binding site" evidence="3">
    <location>
        <position position="335"/>
    </location>
    <ligand>
        <name>Zn(2+)</name>
        <dbReference type="ChEBI" id="CHEBI:29105"/>
    </ligand>
</feature>
<dbReference type="InterPro" id="IPR026591">
    <property type="entry name" value="Sirtuin_cat_small_dom_sf"/>
</dbReference>
<gene>
    <name evidence="5" type="ORF">EVOR1521_LOCUS11182</name>
</gene>
<evidence type="ECO:0000256" key="3">
    <source>
        <dbReference type="PROSITE-ProRule" id="PRU00236"/>
    </source>
</evidence>
<proteinExistence type="predicted"/>
<dbReference type="InterPro" id="IPR026590">
    <property type="entry name" value="Ssirtuin_cat_dom"/>
</dbReference>
<name>A0AA36MSM9_9DINO</name>
<feature type="binding site" evidence="3">
    <location>
        <position position="353"/>
    </location>
    <ligand>
        <name>Zn(2+)</name>
        <dbReference type="ChEBI" id="CHEBI:29105"/>
    </ligand>
</feature>
<feature type="binding site" evidence="3">
    <location>
        <position position="355"/>
    </location>
    <ligand>
        <name>Zn(2+)</name>
        <dbReference type="ChEBI" id="CHEBI:29105"/>
    </ligand>
</feature>
<keyword evidence="3" id="KW-0862">Zinc</keyword>
<dbReference type="InterPro" id="IPR003000">
    <property type="entry name" value="Sirtuin"/>
</dbReference>
<dbReference type="EMBL" id="CAUJNA010001110">
    <property type="protein sequence ID" value="CAJ1384285.1"/>
    <property type="molecule type" value="Genomic_DNA"/>
</dbReference>
<accession>A0AA36MSM9</accession>
<feature type="domain" description="Deacetylase sirtuin-type" evidence="4">
    <location>
        <begin position="198"/>
        <end position="466"/>
    </location>
</feature>